<dbReference type="EMBL" id="SPUK01000006">
    <property type="protein sequence ID" value="TQV96376.1"/>
    <property type="molecule type" value="Genomic_DNA"/>
</dbReference>
<accession>A0A545V3T7</accession>
<organism evidence="1 2">
    <name type="scientific">Cordyceps javanica</name>
    <dbReference type="NCBI Taxonomy" id="43265"/>
    <lineage>
        <taxon>Eukaryota</taxon>
        <taxon>Fungi</taxon>
        <taxon>Dikarya</taxon>
        <taxon>Ascomycota</taxon>
        <taxon>Pezizomycotina</taxon>
        <taxon>Sordariomycetes</taxon>
        <taxon>Hypocreomycetidae</taxon>
        <taxon>Hypocreales</taxon>
        <taxon>Cordycipitaceae</taxon>
        <taxon>Cordyceps</taxon>
    </lineage>
</organism>
<sequence>MSSYDQVKAPRTAEPMILQATSYWVPNRSSTGPILVPTKAALGPCLLALDPCGRSLMEHTWKSRPAPPSGDKTWVPDRVPGGRAGFWLPTCPDQQTRCVASLQRETRCSKG</sequence>
<name>A0A545V3T7_9HYPO</name>
<dbReference type="Proteomes" id="UP000315783">
    <property type="component" value="Unassembled WGS sequence"/>
</dbReference>
<reference evidence="1 2" key="1">
    <citation type="journal article" date="2019" name="Appl. Microbiol. Biotechnol.">
        <title>Genome sequence of Isaria javanica and comparative genome analysis insights into family S53 peptidase evolution in fungal entomopathogens.</title>
        <authorList>
            <person name="Lin R."/>
            <person name="Zhang X."/>
            <person name="Xin B."/>
            <person name="Zou M."/>
            <person name="Gao Y."/>
            <person name="Qin F."/>
            <person name="Hu Q."/>
            <person name="Xie B."/>
            <person name="Cheng X."/>
        </authorList>
    </citation>
    <scope>NUCLEOTIDE SEQUENCE [LARGE SCALE GENOMIC DNA]</scope>
    <source>
        <strain evidence="1 2">IJ1G</strain>
    </source>
</reference>
<evidence type="ECO:0000313" key="1">
    <source>
        <dbReference type="EMBL" id="TQV96376.1"/>
    </source>
</evidence>
<dbReference type="AlphaFoldDB" id="A0A545V3T7"/>
<evidence type="ECO:0000313" key="2">
    <source>
        <dbReference type="Proteomes" id="UP000315783"/>
    </source>
</evidence>
<proteinExistence type="predicted"/>
<keyword evidence="2" id="KW-1185">Reference proteome</keyword>
<protein>
    <submittedName>
        <fullName evidence="1">Uncharacterized protein</fullName>
    </submittedName>
</protein>
<comment type="caution">
    <text evidence="1">The sequence shown here is derived from an EMBL/GenBank/DDBJ whole genome shotgun (WGS) entry which is preliminary data.</text>
</comment>
<gene>
    <name evidence="1" type="ORF">IF1G_04959</name>
</gene>